<sequence length="112" mass="12080">MWGAAAAKRATMRGGENRSAAASPEENTAQWRAPPRSRSARRAASRGRQGLQMNDRAGESRSTSTMPVDDDDDGGGEACAATGIFDGDKFSIWVCRVEEDSRWLSVADMSQI</sequence>
<evidence type="ECO:0000313" key="2">
    <source>
        <dbReference type="EMBL" id="KAK9142498.1"/>
    </source>
</evidence>
<protein>
    <submittedName>
        <fullName evidence="2">Uncharacterized protein</fullName>
    </submittedName>
</protein>
<evidence type="ECO:0000256" key="1">
    <source>
        <dbReference type="SAM" id="MobiDB-lite"/>
    </source>
</evidence>
<dbReference type="AlphaFoldDB" id="A0AAP0JYD7"/>
<gene>
    <name evidence="2" type="ORF">Syun_011898</name>
</gene>
<organism evidence="2 3">
    <name type="scientific">Stephania yunnanensis</name>
    <dbReference type="NCBI Taxonomy" id="152371"/>
    <lineage>
        <taxon>Eukaryota</taxon>
        <taxon>Viridiplantae</taxon>
        <taxon>Streptophyta</taxon>
        <taxon>Embryophyta</taxon>
        <taxon>Tracheophyta</taxon>
        <taxon>Spermatophyta</taxon>
        <taxon>Magnoliopsida</taxon>
        <taxon>Ranunculales</taxon>
        <taxon>Menispermaceae</taxon>
        <taxon>Menispermoideae</taxon>
        <taxon>Cissampelideae</taxon>
        <taxon>Stephania</taxon>
    </lineage>
</organism>
<feature type="region of interest" description="Disordered" evidence="1">
    <location>
        <begin position="1"/>
        <end position="80"/>
    </location>
</feature>
<dbReference type="Proteomes" id="UP001420932">
    <property type="component" value="Unassembled WGS sequence"/>
</dbReference>
<proteinExistence type="predicted"/>
<comment type="caution">
    <text evidence="2">The sequence shown here is derived from an EMBL/GenBank/DDBJ whole genome shotgun (WGS) entry which is preliminary data.</text>
</comment>
<dbReference type="EMBL" id="JBBNAF010000005">
    <property type="protein sequence ID" value="KAK9142498.1"/>
    <property type="molecule type" value="Genomic_DNA"/>
</dbReference>
<keyword evidence="3" id="KW-1185">Reference proteome</keyword>
<accession>A0AAP0JYD7</accession>
<name>A0AAP0JYD7_9MAGN</name>
<reference evidence="2 3" key="1">
    <citation type="submission" date="2024-01" db="EMBL/GenBank/DDBJ databases">
        <title>Genome assemblies of Stephania.</title>
        <authorList>
            <person name="Yang L."/>
        </authorList>
    </citation>
    <scope>NUCLEOTIDE SEQUENCE [LARGE SCALE GENOMIC DNA]</scope>
    <source>
        <strain evidence="2">YNDBR</strain>
        <tissue evidence="2">Leaf</tissue>
    </source>
</reference>
<evidence type="ECO:0000313" key="3">
    <source>
        <dbReference type="Proteomes" id="UP001420932"/>
    </source>
</evidence>